<feature type="domain" description="Nucleotidyl transferase" evidence="1">
    <location>
        <begin position="2"/>
        <end position="231"/>
    </location>
</feature>
<dbReference type="InterPro" id="IPR029044">
    <property type="entry name" value="Nucleotide-diphossugar_trans"/>
</dbReference>
<protein>
    <submittedName>
        <fullName evidence="2">Glucose-1-phosphate cytidylyltransferase</fullName>
        <ecNumber evidence="2">2.7.7.33</ecNumber>
    </submittedName>
</protein>
<dbReference type="CDD" id="cd02524">
    <property type="entry name" value="G1P_cytidylyltransferase"/>
    <property type="match status" value="1"/>
</dbReference>
<dbReference type="InterPro" id="IPR005835">
    <property type="entry name" value="NTP_transferase_dom"/>
</dbReference>
<dbReference type="NCBIfam" id="TIGR02623">
    <property type="entry name" value="G1P_cyt_trans"/>
    <property type="match status" value="1"/>
</dbReference>
<dbReference type="PANTHER" id="PTHR47183:SF1">
    <property type="entry name" value="GLUCOSE-1-PHOSPHATE CYTIDYLYLTRANSFERASE"/>
    <property type="match status" value="1"/>
</dbReference>
<dbReference type="GO" id="GO:0009243">
    <property type="term" value="P:O antigen biosynthetic process"/>
    <property type="evidence" value="ECO:0007669"/>
    <property type="project" value="InterPro"/>
</dbReference>
<name>A9BBL2_PROM4</name>
<accession>A9BBL2</accession>
<gene>
    <name evidence="2" type="ordered locus">P9211_12931</name>
</gene>
<dbReference type="KEGG" id="pmj:P9211_12931"/>
<evidence type="ECO:0000313" key="3">
    <source>
        <dbReference type="Proteomes" id="UP000000788"/>
    </source>
</evidence>
<dbReference type="SUPFAM" id="SSF53448">
    <property type="entry name" value="Nucleotide-diphospho-sugar transferases"/>
    <property type="match status" value="1"/>
</dbReference>
<dbReference type="HOGENOM" id="CLU_029499_10_0_3"/>
<dbReference type="eggNOG" id="COG1208">
    <property type="taxonomic scope" value="Bacteria"/>
</dbReference>
<dbReference type="Pfam" id="PF00483">
    <property type="entry name" value="NTP_transferase"/>
    <property type="match status" value="1"/>
</dbReference>
<dbReference type="GO" id="GO:0047343">
    <property type="term" value="F:glucose-1-phosphate cytidylyltransferase activity"/>
    <property type="evidence" value="ECO:0007669"/>
    <property type="project" value="UniProtKB-EC"/>
</dbReference>
<dbReference type="AlphaFoldDB" id="A9BBL2"/>
<dbReference type="EMBL" id="CP000878">
    <property type="protein sequence ID" value="ABX09224.1"/>
    <property type="molecule type" value="Genomic_DNA"/>
</dbReference>
<dbReference type="InterPro" id="IPR013446">
    <property type="entry name" value="G1P_cyt_trans-like"/>
</dbReference>
<reference evidence="2 3" key="1">
    <citation type="journal article" date="2007" name="PLoS Genet.">
        <title>Patterns and implications of gene gain and loss in the evolution of Prochlorococcus.</title>
        <authorList>
            <person name="Kettler G.C."/>
            <person name="Martiny A.C."/>
            <person name="Huang K."/>
            <person name="Zucker J."/>
            <person name="Coleman M.L."/>
            <person name="Rodrigue S."/>
            <person name="Chen F."/>
            <person name="Lapidus A."/>
            <person name="Ferriera S."/>
            <person name="Johnson J."/>
            <person name="Steglich C."/>
            <person name="Church G.M."/>
            <person name="Richardson P."/>
            <person name="Chisholm S.W."/>
        </authorList>
    </citation>
    <scope>NUCLEOTIDE SEQUENCE [LARGE SCALE GENOMIC DNA]</scope>
    <source>
        <strain evidence="3">MIT 9211</strain>
    </source>
</reference>
<sequence length="253" mass="28872">MKVVILAGGYGTRLSEYTAVIPKPMIRIGDKPIIEHIMNIYSKYGLNDFYLALGYKAEIIKDYFYNYQILDSDFKVDLASGAVVPYQRHSPNWSVSLIDTGKDTMTGGRVLRLKKYINNETFLLTYGDAVSDIDINETIKFHKSHGRLVTVTGVRPTARFGELNISKTNQVTSFREKPQLEEGWINGGFFVIEPEFLDYISGDSTILEKEPLERAAKDSQLMAYLHQGYWQCVDTKRDKDMLDKLISEGSKIW</sequence>
<dbReference type="Gene3D" id="3.90.550.10">
    <property type="entry name" value="Spore Coat Polysaccharide Biosynthesis Protein SpsA, Chain A"/>
    <property type="match status" value="1"/>
</dbReference>
<dbReference type="InterPro" id="IPR046981">
    <property type="entry name" value="G1P_cyt_trans"/>
</dbReference>
<dbReference type="STRING" id="93059.P9211_12931"/>
<dbReference type="EC" id="2.7.7.33" evidence="2"/>
<dbReference type="OrthoDB" id="9801899at2"/>
<dbReference type="Proteomes" id="UP000000788">
    <property type="component" value="Chromosome"/>
</dbReference>
<keyword evidence="2" id="KW-0548">Nucleotidyltransferase</keyword>
<keyword evidence="2" id="KW-0808">Transferase</keyword>
<dbReference type="RefSeq" id="WP_012195845.1">
    <property type="nucleotide sequence ID" value="NC_009976.1"/>
</dbReference>
<evidence type="ECO:0000313" key="2">
    <source>
        <dbReference type="EMBL" id="ABX09224.1"/>
    </source>
</evidence>
<organism evidence="2 3">
    <name type="scientific">Prochlorococcus marinus (strain MIT 9211)</name>
    <dbReference type="NCBI Taxonomy" id="93059"/>
    <lineage>
        <taxon>Bacteria</taxon>
        <taxon>Bacillati</taxon>
        <taxon>Cyanobacteriota</taxon>
        <taxon>Cyanophyceae</taxon>
        <taxon>Synechococcales</taxon>
        <taxon>Prochlorococcaceae</taxon>
        <taxon>Prochlorococcus</taxon>
    </lineage>
</organism>
<evidence type="ECO:0000259" key="1">
    <source>
        <dbReference type="Pfam" id="PF00483"/>
    </source>
</evidence>
<dbReference type="PANTHER" id="PTHR47183">
    <property type="entry name" value="GLUCOSE-1-PHOSPHATE CYTIDYLYLTRANSFERASE-RELATED"/>
    <property type="match status" value="1"/>
</dbReference>
<proteinExistence type="predicted"/>
<keyword evidence="3" id="KW-1185">Reference proteome</keyword>